<organism evidence="2 3">
    <name type="scientific">Dryococelus australis</name>
    <dbReference type="NCBI Taxonomy" id="614101"/>
    <lineage>
        <taxon>Eukaryota</taxon>
        <taxon>Metazoa</taxon>
        <taxon>Ecdysozoa</taxon>
        <taxon>Arthropoda</taxon>
        <taxon>Hexapoda</taxon>
        <taxon>Insecta</taxon>
        <taxon>Pterygota</taxon>
        <taxon>Neoptera</taxon>
        <taxon>Polyneoptera</taxon>
        <taxon>Phasmatodea</taxon>
        <taxon>Verophasmatodea</taxon>
        <taxon>Anareolatae</taxon>
        <taxon>Phasmatidae</taxon>
        <taxon>Eurycanthinae</taxon>
        <taxon>Dryococelus</taxon>
    </lineage>
</organism>
<evidence type="ECO:0000313" key="2">
    <source>
        <dbReference type="EMBL" id="KAJ8867349.1"/>
    </source>
</evidence>
<reference evidence="2 3" key="1">
    <citation type="submission" date="2023-02" db="EMBL/GenBank/DDBJ databases">
        <title>LHISI_Scaffold_Assembly.</title>
        <authorList>
            <person name="Stuart O.P."/>
            <person name="Cleave R."/>
            <person name="Magrath M.J.L."/>
            <person name="Mikheyev A.S."/>
        </authorList>
    </citation>
    <scope>NUCLEOTIDE SEQUENCE [LARGE SCALE GENOMIC DNA]</scope>
    <source>
        <strain evidence="2">Daus_M_001</strain>
        <tissue evidence="2">Leg muscle</tissue>
    </source>
</reference>
<protein>
    <submittedName>
        <fullName evidence="2">Uncharacterized protein</fullName>
    </submittedName>
</protein>
<comment type="caution">
    <text evidence="2">The sequence shown here is derived from an EMBL/GenBank/DDBJ whole genome shotgun (WGS) entry which is preliminary data.</text>
</comment>
<dbReference type="Proteomes" id="UP001159363">
    <property type="component" value="Chromosome 14"/>
</dbReference>
<dbReference type="EMBL" id="JARBHB010000015">
    <property type="protein sequence ID" value="KAJ8867349.1"/>
    <property type="molecule type" value="Genomic_DNA"/>
</dbReference>
<proteinExistence type="predicted"/>
<keyword evidence="3" id="KW-1185">Reference proteome</keyword>
<gene>
    <name evidence="2" type="ORF">PR048_031150</name>
</gene>
<accession>A0ABQ9G4F9</accession>
<evidence type="ECO:0000256" key="1">
    <source>
        <dbReference type="SAM" id="MobiDB-lite"/>
    </source>
</evidence>
<evidence type="ECO:0000313" key="3">
    <source>
        <dbReference type="Proteomes" id="UP001159363"/>
    </source>
</evidence>
<feature type="region of interest" description="Disordered" evidence="1">
    <location>
        <begin position="927"/>
        <end position="948"/>
    </location>
</feature>
<name>A0ABQ9G4F9_9NEOP</name>
<sequence>MAGWFLELEGSPATAAKHAAAATGLLRCGHVCARMHSPFCKHHGPPPTSIPRAENIACHVELLSIIHLDFTVPYLLEPASFLHWLPTRCEVTPFVTALHVIGAHNCEVFIYWQDYLGPLTFHVIEDNMLPLLERSILTSSPHLASEPLLFAMNDELLQYDTHCPMLRCSSRMEEGYRTTLLIFRLTSTFAIGRFPYNAKVSATESQIYTIGTIRRASKPGEASLSVHANLSLARMLRHLHPVHVSAPRGTFSTPLSLSSALYGAVAPWRCAHRRLLHCRRFLDVDSSVLGSALPAFPSGTSRAQIYKFWVDLNIEVLRVEGVKRGDYGAALECKGGWKWDIPEKTRRTAGSHLRKSCSNPDDNRLKTTFAIPSTDGEIRSPWKSRRRRCHRRSTRGDNDGRAQGWRWHQHASITLHHSHSCVYWSLRCLFIGCCRTEYPVLPHAWQYGVRYMFPCRSAIDRTPALANSVRFPGGVTPGFPQVGTIPDDTASRRVFSGTSRLPSPLHSGAAPCSPRFPSSALRTSTLRAAQISSLHSTALVMFPPSATTYMNQLRPRPVRRFANHLLTDEVIGRDLKNSRINFGTSWNSKRERLTQLQPLVHAGLTRFEFRSPPAGRRCPSAADAAAEVFEAVTIVPGSRDQDGNTARLARRSDEALGVRVTVVRIASSLLDLGRAGGGVVAAVRGEWWGYWRRGLVWEGWGLERAEVGRGVWELYGWRVSAISVPMSKTLPSRLSAEHQQHMLAEQINGQQCFETPFSNHCLLSHSLSCAQANKEPSTDTRPFTRASCIQSEKKHAHINGTATPGRLFALSYRLFAAAHLPPSVPGSIPCRVTPGFAQVGIMAGRRLWLPGFLGDLFFPPPLNRALHHSHQISPSLALKIPLLGAAQISQLNSTQLGELRVKVSEYLSTSSCSLWKRWAPSTARDFSRRCDPKARHGRRGGGKGEGPWEIYGAGGDGGSPARCRYKVHRSTSGERQCEAERLRRQYQDQQAAALLAAGAGASESERLGVRHGACARRRPPTVYNKEERARTAPYAKSRWREGSLRGRCFFCWDSVSAAGLRTTLYKGGFRVRWVPRRSLMRDRNTLNSSCVAASCTQRVQLWPITSIPGNSSSATVLTTPLAGEGIERIERNLVIEVTGNNFFIPLHSQLPSVSTPLQSPLFACKHKLFTLKPERTDRAVVTHKPAFEEHSPPGMSRGRSTARPRLPGDLATPPSIILLAFVRYTLRSSAPKELLAEETSLRLLYKPSSRALRWSGATGGVAVRLLASHLVEPGSITNGVTQRFSHVGVVLEDAAGRRVFLRASTIFPTLQSDAAPYSSHFTLIGSQDLDVAYLDQSREQVWRVEVCPLPRPAYTTRQAPSSCGQPAGAHRTRTYTYEKPGRVQRNRPTRGPVLADGRIELMATLLEVGHRIDGRMMDGWTRRVVANPV</sequence>